<reference evidence="2 3" key="1">
    <citation type="submission" date="2017-09" db="EMBL/GenBank/DDBJ databases">
        <authorList>
            <person name="Lee N."/>
            <person name="Cho B.-K."/>
        </authorList>
    </citation>
    <scope>NUCLEOTIDE SEQUENCE [LARGE SCALE GENOMIC DNA]</scope>
    <source>
        <strain evidence="2 3">ATCC 12461</strain>
    </source>
</reference>
<dbReference type="AlphaFoldDB" id="A0A5J6HZY2"/>
<gene>
    <name evidence="2" type="ORF">CP975_26365</name>
</gene>
<sequence>MNMQEAADHADGILDATLKAIKPPVKWGRSASRSAGCTDFKNDGTGKGDVKQSRYVLTKISAERRGSFMGVVERHWKRSGYKITSVRDSKDMPAIFASTPDGYALALKIGYKGQAFLDVTSPCVNEAKVSDPPMDTLDPDDPASKGLPYLHSDFWSATTPAPRKGSD</sequence>
<evidence type="ECO:0000313" key="3">
    <source>
        <dbReference type="Proteomes" id="UP000326553"/>
    </source>
</evidence>
<dbReference type="Proteomes" id="UP000326553">
    <property type="component" value="Chromosome"/>
</dbReference>
<dbReference type="OrthoDB" id="3867807at2"/>
<accession>A0A5J6HZY2</accession>
<evidence type="ECO:0000313" key="2">
    <source>
        <dbReference type="EMBL" id="QEV22557.1"/>
    </source>
</evidence>
<dbReference type="KEGG" id="salw:CP975_26365"/>
<proteinExistence type="predicted"/>
<keyword evidence="3" id="KW-1185">Reference proteome</keyword>
<organism evidence="2 3">
    <name type="scientific">Streptomyces alboniger</name>
    <dbReference type="NCBI Taxonomy" id="132473"/>
    <lineage>
        <taxon>Bacteria</taxon>
        <taxon>Bacillati</taxon>
        <taxon>Actinomycetota</taxon>
        <taxon>Actinomycetes</taxon>
        <taxon>Kitasatosporales</taxon>
        <taxon>Streptomycetaceae</taxon>
        <taxon>Streptomyces</taxon>
        <taxon>Streptomyces aurantiacus group</taxon>
    </lineage>
</organism>
<name>A0A5J6HZY2_STRAD</name>
<evidence type="ECO:0000256" key="1">
    <source>
        <dbReference type="SAM" id="MobiDB-lite"/>
    </source>
</evidence>
<dbReference type="EMBL" id="CP023695">
    <property type="protein sequence ID" value="QEV22557.1"/>
    <property type="molecule type" value="Genomic_DNA"/>
</dbReference>
<feature type="region of interest" description="Disordered" evidence="1">
    <location>
        <begin position="127"/>
        <end position="167"/>
    </location>
</feature>
<protein>
    <submittedName>
        <fullName evidence="2">Uncharacterized protein</fullName>
    </submittedName>
</protein>